<organism evidence="2 3">
    <name type="scientific">Elysia marginata</name>
    <dbReference type="NCBI Taxonomy" id="1093978"/>
    <lineage>
        <taxon>Eukaryota</taxon>
        <taxon>Metazoa</taxon>
        <taxon>Spiralia</taxon>
        <taxon>Lophotrochozoa</taxon>
        <taxon>Mollusca</taxon>
        <taxon>Gastropoda</taxon>
        <taxon>Heterobranchia</taxon>
        <taxon>Euthyneura</taxon>
        <taxon>Panpulmonata</taxon>
        <taxon>Sacoglossa</taxon>
        <taxon>Placobranchoidea</taxon>
        <taxon>Plakobranchidae</taxon>
        <taxon>Elysia</taxon>
    </lineage>
</organism>
<feature type="region of interest" description="Disordered" evidence="1">
    <location>
        <begin position="25"/>
        <end position="71"/>
    </location>
</feature>
<dbReference type="EMBL" id="BMAT01012410">
    <property type="protein sequence ID" value="GFR91874.1"/>
    <property type="molecule type" value="Genomic_DNA"/>
</dbReference>
<dbReference type="Proteomes" id="UP000762676">
    <property type="component" value="Unassembled WGS sequence"/>
</dbReference>
<keyword evidence="3" id="KW-1185">Reference proteome</keyword>
<proteinExistence type="predicted"/>
<evidence type="ECO:0000313" key="2">
    <source>
        <dbReference type="EMBL" id="GFR91874.1"/>
    </source>
</evidence>
<sequence length="137" mass="14758">MLGVKTTRASSTQCGNWGVINLYSVPGWHVNDDDDDDDEDEDEDDDDDYDDDDDDDDDDGDDDDGGGGGMMKNVMIFKVAAMVMLGCRDDGENIDKVDYDGSEGGIGDFLDGDSSGRGQDDDNGDDDDGRVPPLNLN</sequence>
<name>A0AAV4H2G9_9GAST</name>
<reference evidence="2 3" key="1">
    <citation type="journal article" date="2021" name="Elife">
        <title>Chloroplast acquisition without the gene transfer in kleptoplastic sea slugs, Plakobranchus ocellatus.</title>
        <authorList>
            <person name="Maeda T."/>
            <person name="Takahashi S."/>
            <person name="Yoshida T."/>
            <person name="Shimamura S."/>
            <person name="Takaki Y."/>
            <person name="Nagai Y."/>
            <person name="Toyoda A."/>
            <person name="Suzuki Y."/>
            <person name="Arimoto A."/>
            <person name="Ishii H."/>
            <person name="Satoh N."/>
            <person name="Nishiyama T."/>
            <person name="Hasebe M."/>
            <person name="Maruyama T."/>
            <person name="Minagawa J."/>
            <person name="Obokata J."/>
            <person name="Shigenobu S."/>
        </authorList>
    </citation>
    <scope>NUCLEOTIDE SEQUENCE [LARGE SCALE GENOMIC DNA]</scope>
</reference>
<evidence type="ECO:0000256" key="1">
    <source>
        <dbReference type="SAM" id="MobiDB-lite"/>
    </source>
</evidence>
<dbReference type="AlphaFoldDB" id="A0AAV4H2G9"/>
<comment type="caution">
    <text evidence="2">The sequence shown here is derived from an EMBL/GenBank/DDBJ whole genome shotgun (WGS) entry which is preliminary data.</text>
</comment>
<gene>
    <name evidence="2" type="ORF">ElyMa_006186300</name>
</gene>
<feature type="compositionally biased region" description="Acidic residues" evidence="1">
    <location>
        <begin position="32"/>
        <end position="65"/>
    </location>
</feature>
<protein>
    <submittedName>
        <fullName evidence="2">Uncharacterized protein</fullName>
    </submittedName>
</protein>
<evidence type="ECO:0000313" key="3">
    <source>
        <dbReference type="Proteomes" id="UP000762676"/>
    </source>
</evidence>
<feature type="region of interest" description="Disordered" evidence="1">
    <location>
        <begin position="91"/>
        <end position="137"/>
    </location>
</feature>
<accession>A0AAV4H2G9</accession>